<evidence type="ECO:0000256" key="2">
    <source>
        <dbReference type="SAM" id="SignalP"/>
    </source>
</evidence>
<comment type="caution">
    <text evidence="3">The sequence shown here is derived from an EMBL/GenBank/DDBJ whole genome shotgun (WGS) entry which is preliminary data.</text>
</comment>
<keyword evidence="4" id="KW-1185">Reference proteome</keyword>
<name>A0A545UF88_9GAMM</name>
<protein>
    <recommendedName>
        <fullName evidence="5">Secreted protein</fullName>
    </recommendedName>
</protein>
<dbReference type="RefSeq" id="WP_142893294.1">
    <property type="nucleotide sequence ID" value="NZ_ML660163.1"/>
</dbReference>
<feature type="chain" id="PRO_5021859444" description="Secreted protein" evidence="2">
    <location>
        <begin position="26"/>
        <end position="87"/>
    </location>
</feature>
<organism evidence="3 4">
    <name type="scientific">Aliikangiella coralliicola</name>
    <dbReference type="NCBI Taxonomy" id="2592383"/>
    <lineage>
        <taxon>Bacteria</taxon>
        <taxon>Pseudomonadati</taxon>
        <taxon>Pseudomonadota</taxon>
        <taxon>Gammaproteobacteria</taxon>
        <taxon>Oceanospirillales</taxon>
        <taxon>Pleioneaceae</taxon>
        <taxon>Aliikangiella</taxon>
    </lineage>
</organism>
<dbReference type="AlphaFoldDB" id="A0A545UF88"/>
<reference evidence="3 4" key="1">
    <citation type="submission" date="2019-07" db="EMBL/GenBank/DDBJ databases">
        <title>Draft genome for Aliikangiella sp. M105.</title>
        <authorList>
            <person name="Wang G."/>
        </authorList>
    </citation>
    <scope>NUCLEOTIDE SEQUENCE [LARGE SCALE GENOMIC DNA]</scope>
    <source>
        <strain evidence="3 4">M105</strain>
    </source>
</reference>
<sequence length="87" mass="9696">MNIMKKLAIGSALTSSLLFPSGAESYETVTYTYKFSRYDFAVMFCQNYRITCHSIVEEDSEFVVEYTVSDGPDPKPNPGDPVDPIGI</sequence>
<evidence type="ECO:0000256" key="1">
    <source>
        <dbReference type="SAM" id="MobiDB-lite"/>
    </source>
</evidence>
<feature type="region of interest" description="Disordered" evidence="1">
    <location>
        <begin position="68"/>
        <end position="87"/>
    </location>
</feature>
<evidence type="ECO:0008006" key="5">
    <source>
        <dbReference type="Google" id="ProtNLM"/>
    </source>
</evidence>
<dbReference type="Proteomes" id="UP000315439">
    <property type="component" value="Unassembled WGS sequence"/>
</dbReference>
<keyword evidence="2" id="KW-0732">Signal</keyword>
<proteinExistence type="predicted"/>
<evidence type="ECO:0000313" key="4">
    <source>
        <dbReference type="Proteomes" id="UP000315439"/>
    </source>
</evidence>
<accession>A0A545UF88</accession>
<evidence type="ECO:0000313" key="3">
    <source>
        <dbReference type="EMBL" id="TQV88053.1"/>
    </source>
</evidence>
<feature type="signal peptide" evidence="2">
    <location>
        <begin position="1"/>
        <end position="25"/>
    </location>
</feature>
<dbReference type="EMBL" id="VIKS01000005">
    <property type="protein sequence ID" value="TQV88053.1"/>
    <property type="molecule type" value="Genomic_DNA"/>
</dbReference>
<gene>
    <name evidence="3" type="ORF">FLL46_09600</name>
</gene>